<dbReference type="EMBL" id="MN740601">
    <property type="protein sequence ID" value="QHS78600.1"/>
    <property type="molecule type" value="Genomic_DNA"/>
</dbReference>
<organism evidence="1">
    <name type="scientific">viral metagenome</name>
    <dbReference type="NCBI Taxonomy" id="1070528"/>
    <lineage>
        <taxon>unclassified sequences</taxon>
        <taxon>metagenomes</taxon>
        <taxon>organismal metagenomes</taxon>
    </lineage>
</organism>
<proteinExistence type="predicted"/>
<evidence type="ECO:0000313" key="1">
    <source>
        <dbReference type="EMBL" id="QHS78600.1"/>
    </source>
</evidence>
<protein>
    <submittedName>
        <fullName evidence="1">Uncharacterized protein</fullName>
    </submittedName>
</protein>
<dbReference type="AlphaFoldDB" id="A0A6C0AGM8"/>
<sequence>MVSFAQAIPEARDIINDFNNDIDLFLDEDREQIDIHTYVENRSARAFLPLFNMIRDLVDQIDHLSTGEAWDLAVVLSDEINALKSIINVLKSDLDKTRLALEASRKDSIVNTLPDDLEEKIRKLLGGAPKIESMEDEMKFQNLLRQLDELQTTNKTDDSGNTIVVREPTFLGEQNLFDENESKNTDMIDSYPLNTKSEKFKCDSYHDKMNYLEGWLRNILTKFKPSNRNIYISGIPYSSNRIFDYNSLAAAIGPLLTDDTSIRSSVKRFLKDISTGDLSLGAGIYMAVNFDGTQIPPNEPLRYVELIMGDVRNPDAMLSDWENDTEDEVLETYSICIHMKNHDNTRGPAFLCITGLNINYIHEELPELIEGINVLKKQIARVCNVRSNRLTLAGGKRRKLKLRRKLNYD</sequence>
<reference evidence="1" key="1">
    <citation type="journal article" date="2020" name="Nature">
        <title>Giant virus diversity and host interactions through global metagenomics.</title>
        <authorList>
            <person name="Schulz F."/>
            <person name="Roux S."/>
            <person name="Paez-Espino D."/>
            <person name="Jungbluth S."/>
            <person name="Walsh D.A."/>
            <person name="Denef V.J."/>
            <person name="McMahon K.D."/>
            <person name="Konstantinidis K.T."/>
            <person name="Eloe-Fadrosh E.A."/>
            <person name="Kyrpides N.C."/>
            <person name="Woyke T."/>
        </authorList>
    </citation>
    <scope>NUCLEOTIDE SEQUENCE</scope>
    <source>
        <strain evidence="1">GVMAG-S-1024976-23</strain>
    </source>
</reference>
<accession>A0A6C0AGM8</accession>
<name>A0A6C0AGM8_9ZZZZ</name>